<protein>
    <recommendedName>
        <fullName evidence="4">MAD2L1-binding protein</fullName>
    </recommendedName>
</protein>
<dbReference type="Pfam" id="PF06581">
    <property type="entry name" value="p31comet"/>
    <property type="match status" value="1"/>
</dbReference>
<comment type="caution">
    <text evidence="2">The sequence shown here is derived from an EMBL/GenBank/DDBJ whole genome shotgun (WGS) entry which is preliminary data.</text>
</comment>
<sequence>ADGPVVPHPRGNKQNNCKKFQQALSELDEVFQNLEAMFVLTLVPCVHILLGGSIVNPKEMYEINMERVTFCSTEESLKTVSCIRKLFRTLFVKDIFNELKSYPLMNTVLLVQGHRDCGVQWFRPKLNYRVPNRSRKLVINLACDTMNFTTAEDQATNHNRDDYIWFQAPIAIKGFH</sequence>
<evidence type="ECO:0000313" key="3">
    <source>
        <dbReference type="Proteomes" id="UP000288216"/>
    </source>
</evidence>
<dbReference type="PANTHER" id="PTHR15681:SF1">
    <property type="entry name" value="MAD2L1-BINDING PROTEIN"/>
    <property type="match status" value="1"/>
</dbReference>
<organism evidence="2 3">
    <name type="scientific">Scyliorhinus torazame</name>
    <name type="common">Cloudy catshark</name>
    <name type="synonym">Catulus torazame</name>
    <dbReference type="NCBI Taxonomy" id="75743"/>
    <lineage>
        <taxon>Eukaryota</taxon>
        <taxon>Metazoa</taxon>
        <taxon>Chordata</taxon>
        <taxon>Craniata</taxon>
        <taxon>Vertebrata</taxon>
        <taxon>Chondrichthyes</taxon>
        <taxon>Elasmobranchii</taxon>
        <taxon>Galeomorphii</taxon>
        <taxon>Galeoidea</taxon>
        <taxon>Carcharhiniformes</taxon>
        <taxon>Scyliorhinidae</taxon>
        <taxon>Scyliorhinus</taxon>
    </lineage>
</organism>
<dbReference type="InterPro" id="IPR009511">
    <property type="entry name" value="MAD1/Cdc20-bound-Mad2-bd"/>
</dbReference>
<evidence type="ECO:0000256" key="1">
    <source>
        <dbReference type="SAM" id="Phobius"/>
    </source>
</evidence>
<dbReference type="STRING" id="75743.A0A401PQD8"/>
<dbReference type="PANTHER" id="PTHR15681">
    <property type="entry name" value="MAD2L1-BINDING PROTEIN"/>
    <property type="match status" value="1"/>
</dbReference>
<dbReference type="OrthoDB" id="6334764at2759"/>
<accession>A0A401PQD8</accession>
<evidence type="ECO:0000313" key="2">
    <source>
        <dbReference type="EMBL" id="GCB75338.1"/>
    </source>
</evidence>
<keyword evidence="3" id="KW-1185">Reference proteome</keyword>
<dbReference type="AlphaFoldDB" id="A0A401PQD8"/>
<dbReference type="GO" id="GO:0007096">
    <property type="term" value="P:regulation of exit from mitosis"/>
    <property type="evidence" value="ECO:0007669"/>
    <property type="project" value="InterPro"/>
</dbReference>
<proteinExistence type="predicted"/>
<dbReference type="EMBL" id="BFAA01016325">
    <property type="protein sequence ID" value="GCB75338.1"/>
    <property type="molecule type" value="Genomic_DNA"/>
</dbReference>
<keyword evidence="1" id="KW-1133">Transmembrane helix</keyword>
<dbReference type="Gene3D" id="3.30.900.20">
    <property type="match status" value="1"/>
</dbReference>
<dbReference type="GO" id="GO:0005634">
    <property type="term" value="C:nucleus"/>
    <property type="evidence" value="ECO:0007669"/>
    <property type="project" value="InterPro"/>
</dbReference>
<reference evidence="2 3" key="1">
    <citation type="journal article" date="2018" name="Nat. Ecol. Evol.">
        <title>Shark genomes provide insights into elasmobranch evolution and the origin of vertebrates.</title>
        <authorList>
            <person name="Hara Y"/>
            <person name="Yamaguchi K"/>
            <person name="Onimaru K"/>
            <person name="Kadota M"/>
            <person name="Koyanagi M"/>
            <person name="Keeley SD"/>
            <person name="Tatsumi K"/>
            <person name="Tanaka K"/>
            <person name="Motone F"/>
            <person name="Kageyama Y"/>
            <person name="Nozu R"/>
            <person name="Adachi N"/>
            <person name="Nishimura O"/>
            <person name="Nakagawa R"/>
            <person name="Tanegashima C"/>
            <person name="Kiyatake I"/>
            <person name="Matsumoto R"/>
            <person name="Murakumo K"/>
            <person name="Nishida K"/>
            <person name="Terakita A"/>
            <person name="Kuratani S"/>
            <person name="Sato K"/>
            <person name="Hyodo S Kuraku.S."/>
        </authorList>
    </citation>
    <scope>NUCLEOTIDE SEQUENCE [LARGE SCALE GENOMIC DNA]</scope>
</reference>
<dbReference type="OMA" id="NNCKKFQ"/>
<gene>
    <name evidence="2" type="ORF">scyTo_0020351</name>
</gene>
<dbReference type="InterPro" id="IPR053729">
    <property type="entry name" value="MAD2L1BP_domain_sf"/>
</dbReference>
<feature type="non-terminal residue" evidence="2">
    <location>
        <position position="1"/>
    </location>
</feature>
<keyword evidence="1" id="KW-0472">Membrane</keyword>
<feature type="transmembrane region" description="Helical" evidence="1">
    <location>
        <begin position="36"/>
        <end position="55"/>
    </location>
</feature>
<name>A0A401PQD8_SCYTO</name>
<evidence type="ECO:0008006" key="4">
    <source>
        <dbReference type="Google" id="ProtNLM"/>
    </source>
</evidence>
<dbReference type="Proteomes" id="UP000288216">
    <property type="component" value="Unassembled WGS sequence"/>
</dbReference>
<keyword evidence="1" id="KW-0812">Transmembrane</keyword>